<dbReference type="InterPro" id="IPR036102">
    <property type="entry name" value="OsmC/Ohrsf"/>
</dbReference>
<dbReference type="Proteomes" id="UP000318801">
    <property type="component" value="Unassembled WGS sequence"/>
</dbReference>
<gene>
    <name evidence="1" type="ORF">FJU08_18000</name>
</gene>
<accession>A0A506U375</accession>
<dbReference type="PANTHER" id="PTHR42830">
    <property type="entry name" value="OSMOTICALLY INDUCIBLE FAMILY PROTEIN"/>
    <property type="match status" value="1"/>
</dbReference>
<dbReference type="Gene3D" id="3.30.300.20">
    <property type="match status" value="1"/>
</dbReference>
<dbReference type="InterPro" id="IPR003718">
    <property type="entry name" value="OsmC/Ohr_fam"/>
</dbReference>
<organism evidence="1 2">
    <name type="scientific">Martelella alba</name>
    <dbReference type="NCBI Taxonomy" id="2590451"/>
    <lineage>
        <taxon>Bacteria</taxon>
        <taxon>Pseudomonadati</taxon>
        <taxon>Pseudomonadota</taxon>
        <taxon>Alphaproteobacteria</taxon>
        <taxon>Hyphomicrobiales</taxon>
        <taxon>Aurantimonadaceae</taxon>
        <taxon>Martelella</taxon>
    </lineage>
</organism>
<dbReference type="InterPro" id="IPR015946">
    <property type="entry name" value="KH_dom-like_a/b"/>
</dbReference>
<keyword evidence="2" id="KW-1185">Reference proteome</keyword>
<evidence type="ECO:0000313" key="2">
    <source>
        <dbReference type="Proteomes" id="UP000318801"/>
    </source>
</evidence>
<dbReference type="OrthoDB" id="9807532at2"/>
<protein>
    <submittedName>
        <fullName evidence="1">Osmotically inducible protein OsmC</fullName>
    </submittedName>
</protein>
<sequence length="143" mass="14602">MAEMKLTAAWQGDFKGQGKISGDGWDVTIGIPADLGGSGAGADPKQLYTASTLACFTATLRAITASKKIPVETLAVETSAVATDEAFSIEHTAVLQLKNTASESDIAAAERAVETADKICAVGNLARKAGVSIHAKANISIAP</sequence>
<dbReference type="RefSeq" id="WP_141150428.1">
    <property type="nucleotide sequence ID" value="NZ_VHLG01000013.1"/>
</dbReference>
<evidence type="ECO:0000313" key="1">
    <source>
        <dbReference type="EMBL" id="TPW28270.1"/>
    </source>
</evidence>
<dbReference type="AlphaFoldDB" id="A0A506U375"/>
<name>A0A506U375_9HYPH</name>
<dbReference type="InterPro" id="IPR052707">
    <property type="entry name" value="OsmC_Ohr_Peroxiredoxin"/>
</dbReference>
<reference evidence="1 2" key="1">
    <citation type="submission" date="2019-06" db="EMBL/GenBank/DDBJ databases">
        <authorList>
            <person name="Li M."/>
        </authorList>
    </citation>
    <scope>NUCLEOTIDE SEQUENCE [LARGE SCALE GENOMIC DNA]</scope>
    <source>
        <strain evidence="1 2">BGMRC2036</strain>
    </source>
</reference>
<dbReference type="SUPFAM" id="SSF82784">
    <property type="entry name" value="OsmC-like"/>
    <property type="match status" value="1"/>
</dbReference>
<comment type="caution">
    <text evidence="1">The sequence shown here is derived from an EMBL/GenBank/DDBJ whole genome shotgun (WGS) entry which is preliminary data.</text>
</comment>
<dbReference type="PANTHER" id="PTHR42830:SF2">
    <property type="entry name" value="OSMC_OHR FAMILY PROTEIN"/>
    <property type="match status" value="1"/>
</dbReference>
<proteinExistence type="predicted"/>
<dbReference type="EMBL" id="VHLG01000013">
    <property type="protein sequence ID" value="TPW28270.1"/>
    <property type="molecule type" value="Genomic_DNA"/>
</dbReference>
<dbReference type="Pfam" id="PF02566">
    <property type="entry name" value="OsmC"/>
    <property type="match status" value="1"/>
</dbReference>